<keyword evidence="3" id="KW-1133">Transmembrane helix</keyword>
<dbReference type="SUPFAM" id="SSF48403">
    <property type="entry name" value="Ankyrin repeat"/>
    <property type="match status" value="1"/>
</dbReference>
<keyword evidence="5" id="KW-0418">Kinase</keyword>
<dbReference type="Gene3D" id="1.25.40.20">
    <property type="entry name" value="Ankyrin repeat-containing domain"/>
    <property type="match status" value="2"/>
</dbReference>
<dbReference type="PANTHER" id="PTHR24177:SF473">
    <property type="entry name" value="PROTEIN, PUTATIVE-RELATED"/>
    <property type="match status" value="1"/>
</dbReference>
<dbReference type="InterPro" id="IPR026961">
    <property type="entry name" value="PGG_dom"/>
</dbReference>
<feature type="transmembrane region" description="Helical" evidence="3">
    <location>
        <begin position="412"/>
        <end position="434"/>
    </location>
</feature>
<accession>A0A4D6KK22</accession>
<keyword evidence="5" id="KW-0808">Transferase</keyword>
<dbReference type="Pfam" id="PF12796">
    <property type="entry name" value="Ank_2"/>
    <property type="match status" value="1"/>
</dbReference>
<dbReference type="Pfam" id="PF13962">
    <property type="entry name" value="PGG"/>
    <property type="match status" value="1"/>
</dbReference>
<name>A0A4D6KK22_VIGUN</name>
<feature type="domain" description="PGG" evidence="4">
    <location>
        <begin position="369"/>
        <end position="475"/>
    </location>
</feature>
<dbReference type="SMART" id="SM00248">
    <property type="entry name" value="ANK"/>
    <property type="match status" value="5"/>
</dbReference>
<reference evidence="5 6" key="1">
    <citation type="submission" date="2019-04" db="EMBL/GenBank/DDBJ databases">
        <title>An improved genome assembly and genetic linkage map for asparagus bean, Vigna unguiculata ssp. sesquipedialis.</title>
        <authorList>
            <person name="Xia Q."/>
            <person name="Zhang R."/>
            <person name="Dong Y."/>
        </authorList>
    </citation>
    <scope>NUCLEOTIDE SEQUENCE [LARGE SCALE GENOMIC DNA]</scope>
    <source>
        <tissue evidence="5">Leaf</tissue>
    </source>
</reference>
<dbReference type="GO" id="GO:0016301">
    <property type="term" value="F:kinase activity"/>
    <property type="evidence" value="ECO:0007669"/>
    <property type="project" value="UniProtKB-KW"/>
</dbReference>
<sequence>MKCTRNAGSHKRKIYVAAASGNWSEASSCFRIHPHWWQIALSARGITALHVAVSMGKTSFVENLVNCMNMQDSEIRMADGNTPFCLAAITGNVEIAKILLDKNPRLPWIRGQKDMLPIQLASSAGHIPITKFLFQKTSEDLHNNLTFQDIVNLFFFTITNNIYTVASELLDRYPKLVTVENEKQSTPLQILAQSSLSEEIIEHRDIVSSMFKGMEEVKESLNYVQLSKAMFDAAKCGNIMILEILLEYHPDLLFEVNSEQRTLLHIAILYQRRAIYRLILSKGDSKNVMTQLVDFEGNNVLHLAAKWVPKRTIGSPAHHIIMRRQALFQAVEKIVPPAIKRMRNNEGCTPEEVFYLCNEELHKKYVSGVKSSANTLLLVVTLIITLGITAIITIPVHDIDSTITPIFSKKAWYALFLVSASVGTYLCGSSLMFYSSIILPSGDEHTQLVRTKFIFGNMTLFASLGFMFTAIISCTILVFDFLPHWIFYVLALFGCIPFLVHPTLDYKLRNRSVTAGFYFCLHRIQDLFN</sequence>
<gene>
    <name evidence="5" type="ORF">DEO72_LG1g511</name>
</gene>
<evidence type="ECO:0000256" key="1">
    <source>
        <dbReference type="ARBA" id="ARBA00004413"/>
    </source>
</evidence>
<dbReference type="PANTHER" id="PTHR24177">
    <property type="entry name" value="CASKIN"/>
    <property type="match status" value="1"/>
</dbReference>
<keyword evidence="2" id="KW-0040">ANK repeat</keyword>
<dbReference type="Proteomes" id="UP000501690">
    <property type="component" value="Linkage Group LG1"/>
</dbReference>
<feature type="transmembrane region" description="Helical" evidence="3">
    <location>
        <begin position="485"/>
        <end position="504"/>
    </location>
</feature>
<feature type="transmembrane region" description="Helical" evidence="3">
    <location>
        <begin position="373"/>
        <end position="392"/>
    </location>
</feature>
<evidence type="ECO:0000256" key="3">
    <source>
        <dbReference type="SAM" id="Phobius"/>
    </source>
</evidence>
<protein>
    <submittedName>
        <fullName evidence="5">Receptor-interacting serine/threonine-protein kinase 4</fullName>
    </submittedName>
</protein>
<dbReference type="PROSITE" id="PS50297">
    <property type="entry name" value="ANK_REP_REGION"/>
    <property type="match status" value="1"/>
</dbReference>
<dbReference type="GO" id="GO:0005886">
    <property type="term" value="C:plasma membrane"/>
    <property type="evidence" value="ECO:0007669"/>
    <property type="project" value="UniProtKB-SubCell"/>
</dbReference>
<keyword evidence="3" id="KW-0472">Membrane</keyword>
<keyword evidence="3" id="KW-0812">Transmembrane</keyword>
<comment type="subcellular location">
    <subcellularLocation>
        <location evidence="1">Cell membrane</location>
        <topology evidence="1">Peripheral membrane protein</topology>
        <orientation evidence="1">Cytoplasmic side</orientation>
    </subcellularLocation>
</comment>
<evidence type="ECO:0000313" key="5">
    <source>
        <dbReference type="EMBL" id="QCD76890.1"/>
    </source>
</evidence>
<proteinExistence type="predicted"/>
<organism evidence="5 6">
    <name type="scientific">Vigna unguiculata</name>
    <name type="common">Cowpea</name>
    <dbReference type="NCBI Taxonomy" id="3917"/>
    <lineage>
        <taxon>Eukaryota</taxon>
        <taxon>Viridiplantae</taxon>
        <taxon>Streptophyta</taxon>
        <taxon>Embryophyta</taxon>
        <taxon>Tracheophyta</taxon>
        <taxon>Spermatophyta</taxon>
        <taxon>Magnoliopsida</taxon>
        <taxon>eudicotyledons</taxon>
        <taxon>Gunneridae</taxon>
        <taxon>Pentapetalae</taxon>
        <taxon>rosids</taxon>
        <taxon>fabids</taxon>
        <taxon>Fabales</taxon>
        <taxon>Fabaceae</taxon>
        <taxon>Papilionoideae</taxon>
        <taxon>50 kb inversion clade</taxon>
        <taxon>NPAAA clade</taxon>
        <taxon>indigoferoid/millettioid clade</taxon>
        <taxon>Phaseoleae</taxon>
        <taxon>Vigna</taxon>
    </lineage>
</organism>
<evidence type="ECO:0000259" key="4">
    <source>
        <dbReference type="Pfam" id="PF13962"/>
    </source>
</evidence>
<keyword evidence="5" id="KW-0675">Receptor</keyword>
<evidence type="ECO:0000313" key="6">
    <source>
        <dbReference type="Proteomes" id="UP000501690"/>
    </source>
</evidence>
<dbReference type="EMBL" id="CP039345">
    <property type="protein sequence ID" value="QCD76890.1"/>
    <property type="molecule type" value="Genomic_DNA"/>
</dbReference>
<dbReference type="PROSITE" id="PS50088">
    <property type="entry name" value="ANK_REPEAT"/>
    <property type="match status" value="1"/>
</dbReference>
<evidence type="ECO:0000256" key="2">
    <source>
        <dbReference type="PROSITE-ProRule" id="PRU00023"/>
    </source>
</evidence>
<feature type="transmembrane region" description="Helical" evidence="3">
    <location>
        <begin position="454"/>
        <end position="479"/>
    </location>
</feature>
<keyword evidence="6" id="KW-1185">Reference proteome</keyword>
<dbReference type="AlphaFoldDB" id="A0A4D6KK22"/>
<feature type="repeat" description="ANK" evidence="2">
    <location>
        <begin position="79"/>
        <end position="103"/>
    </location>
</feature>
<dbReference type="InterPro" id="IPR002110">
    <property type="entry name" value="Ankyrin_rpt"/>
</dbReference>
<dbReference type="InterPro" id="IPR036770">
    <property type="entry name" value="Ankyrin_rpt-contain_sf"/>
</dbReference>